<dbReference type="InterPro" id="IPR015943">
    <property type="entry name" value="WD40/YVTN_repeat-like_dom_sf"/>
</dbReference>
<comment type="caution">
    <text evidence="7">The sequence shown here is derived from an EMBL/GenBank/DDBJ whole genome shotgun (WGS) entry which is preliminary data.</text>
</comment>
<proteinExistence type="inferred from homology"/>
<accession>A0AAV7IUH7</accession>
<sequence length="1368" mass="151031">MAENGFESEIGSQENLAAEAINLDIDELDDTEYAIPAVDKLPSLESILTEPDCASLSGTELDINSAVASSSSALGPSTNLLGPDPIDGSETTSIGSLLSLNSLNKPQTRNPEFPLSGVILKHAIMRGITSQIKSASEKVNGGLASAVAAGGDMLVIGTSHGLILAFDSKQTLRWCNQEARHQGSVSALGFNHDGSRLLAGFARGHILMIDSSGGKVLRVLTEVHPPGTAVLHVKFTDLPTLALCSDSGGSVFELTFTRTMGVRGCDSKCLFSGSRGEVCTLEPLLLNNLPRHPLKSYILVALATLSKVIVVCIRPRIRVVLTHPLLGPATAPPQVSWQLVVIQAPDASRVIDPVLALARESTVHFYQVCSEAGSRVRLSPLRRITLSYIISNLRWLNTRSLAILDTQERLHLLDVRTQEDLETIDMSPVGISYSSSHFKGLSTGGNVSKAMALAGERASYNTVITYGSQLLLLGTRRLHIVFIRTWSERLRYLTLEKRFPEALALGLAFYQDKGKAVVGLSGLKKVRKRMTFIKTSQVLMQYMQELNKLPATISSSETPATTETTTSNTSSSSSSSSNINPSDSIFSNNNNNNNNNNAENEIISTCVDYAVQLENTHLLFGPLWDLVCDNTLLKGYFLRALETPLLDGSLPPRLPPLIAQQLVTLYEKEQRFESLQTIIVLLDIDCLDMHQVTTVCRERCLWEALIHLQTVALGDYTAPVHQLMPVLQNYLKGDEFSSALSRECIKLGNALLVYASCCLAGRGFPRGDLPEGQPPRAKAQILAALLSQHSSLAADSERQYPYLRTLLKFDARGFLDVISMAFQEPEFKTEMGYRQRQRLIDILLTIVVPSTPPSPQSQDYLDEKKKSPVLVFIANQVANTNVTLEFNILKQLVELLCTESLSSKIVRDQKLERENAVLQLIYAHKLNGITDNILLNLAQRVNYYRIAEVIYTARDDWTSVCKCFIADCYRQHQVWSWLEKLSTTGFIKVVLDNIPALVDIDVDRIAGLIAKRIPGKVDKIIERLKNDPSLEYSLLLALFLINQYNDEEMGKVELATQQLERLLELMCQYDPGRVVGHMNGAHGCRLDQALVIVEKSRHQEALALMYEKMGNFQEAFELLSGILKEKLRDFCESSDCGKSEEDIVAATINVSGLCRRSAGNLDWMPLVETVLKSYDLESDKNDKLENLRGKLLKIVLEALSGTNALSIVLERILKHPLATSGTVGDIRQLLTGVLTHSRYEQILVEKTAKLVSLELHESLKKTLRDAGRACASACIVCPVCRQILSQCTDYTVFFGCGHGFHSQCLGETKLCYKCLTDKGWAPVATNYTPESRAPPERPPILPPMFMRRRDLTLKLGAPTVLPNLEGIF</sequence>
<dbReference type="GO" id="GO:0006623">
    <property type="term" value="P:protein targeting to vacuole"/>
    <property type="evidence" value="ECO:0007669"/>
    <property type="project" value="InterPro"/>
</dbReference>
<keyword evidence="8" id="KW-1185">Reference proteome</keyword>
<gene>
    <name evidence="7" type="ORF">KQX54_003798</name>
</gene>
<dbReference type="Pfam" id="PF23410">
    <property type="entry name" value="Beta-prop_VPS8"/>
    <property type="match status" value="1"/>
</dbReference>
<dbReference type="InterPro" id="IPR001841">
    <property type="entry name" value="Znf_RING"/>
</dbReference>
<dbReference type="GO" id="GO:0030897">
    <property type="term" value="C:HOPS complex"/>
    <property type="evidence" value="ECO:0007669"/>
    <property type="project" value="TreeGrafter"/>
</dbReference>
<dbReference type="SMART" id="SM00184">
    <property type="entry name" value="RING"/>
    <property type="match status" value="1"/>
</dbReference>
<dbReference type="Proteomes" id="UP000826195">
    <property type="component" value="Unassembled WGS sequence"/>
</dbReference>
<dbReference type="InterPro" id="IPR025941">
    <property type="entry name" value="Vps8_central_dom"/>
</dbReference>
<evidence type="ECO:0000259" key="6">
    <source>
        <dbReference type="PROSITE" id="PS50089"/>
    </source>
</evidence>
<evidence type="ECO:0000256" key="5">
    <source>
        <dbReference type="SAM" id="MobiDB-lite"/>
    </source>
</evidence>
<reference evidence="7 8" key="1">
    <citation type="journal article" date="2021" name="J. Hered.">
        <title>A chromosome-level genome assembly of the parasitoid wasp, Cotesia glomerata (Hymenoptera: Braconidae).</title>
        <authorList>
            <person name="Pinto B.J."/>
            <person name="Weis J.J."/>
            <person name="Gamble T."/>
            <person name="Ode P.J."/>
            <person name="Paul R."/>
            <person name="Zaspel J.M."/>
        </authorList>
    </citation>
    <scope>NUCLEOTIDE SEQUENCE [LARGE SCALE GENOMIC DNA]</scope>
    <source>
        <strain evidence="7">CgM1</strain>
    </source>
</reference>
<dbReference type="GO" id="GO:0005770">
    <property type="term" value="C:late endosome"/>
    <property type="evidence" value="ECO:0007669"/>
    <property type="project" value="TreeGrafter"/>
</dbReference>
<dbReference type="GO" id="GO:0008270">
    <property type="term" value="F:zinc ion binding"/>
    <property type="evidence" value="ECO:0007669"/>
    <property type="project" value="UniProtKB-KW"/>
</dbReference>
<comment type="similarity">
    <text evidence="1">Belongs to the VPS8 family.</text>
</comment>
<feature type="region of interest" description="Disordered" evidence="5">
    <location>
        <begin position="553"/>
        <end position="593"/>
    </location>
</feature>
<dbReference type="EMBL" id="JAHXZJ010000374">
    <property type="protein sequence ID" value="KAH0560358.1"/>
    <property type="molecule type" value="Genomic_DNA"/>
</dbReference>
<keyword evidence="2 4" id="KW-0863">Zinc-finger</keyword>
<dbReference type="Gene3D" id="2.130.10.10">
    <property type="entry name" value="YVTN repeat-like/Quinoprotein amine dehydrogenase"/>
    <property type="match status" value="1"/>
</dbReference>
<evidence type="ECO:0000256" key="1">
    <source>
        <dbReference type="ARBA" id="ARBA00009422"/>
    </source>
</evidence>
<organism evidence="7 8">
    <name type="scientific">Cotesia glomerata</name>
    <name type="common">Lepidopteran parasitic wasp</name>
    <name type="synonym">Apanteles glomeratus</name>
    <dbReference type="NCBI Taxonomy" id="32391"/>
    <lineage>
        <taxon>Eukaryota</taxon>
        <taxon>Metazoa</taxon>
        <taxon>Ecdysozoa</taxon>
        <taxon>Arthropoda</taxon>
        <taxon>Hexapoda</taxon>
        <taxon>Insecta</taxon>
        <taxon>Pterygota</taxon>
        <taxon>Neoptera</taxon>
        <taxon>Endopterygota</taxon>
        <taxon>Hymenoptera</taxon>
        <taxon>Apocrita</taxon>
        <taxon>Ichneumonoidea</taxon>
        <taxon>Braconidae</taxon>
        <taxon>Microgastrinae</taxon>
        <taxon>Cotesia</taxon>
    </lineage>
</organism>
<keyword evidence="2 4" id="KW-0479">Metal-binding</keyword>
<dbReference type="Pfam" id="PF12816">
    <property type="entry name" value="TPR_Vps8"/>
    <property type="match status" value="1"/>
</dbReference>
<evidence type="ECO:0000313" key="7">
    <source>
        <dbReference type="EMBL" id="KAH0560358.1"/>
    </source>
</evidence>
<dbReference type="PANTHER" id="PTHR12616">
    <property type="entry name" value="VACUOLAR PROTEIN SORTING VPS41"/>
    <property type="match status" value="1"/>
</dbReference>
<keyword evidence="3" id="KW-0862">Zinc</keyword>
<protein>
    <recommendedName>
        <fullName evidence="6">RING-type domain-containing protein</fullName>
    </recommendedName>
</protein>
<evidence type="ECO:0000256" key="3">
    <source>
        <dbReference type="ARBA" id="ARBA00022833"/>
    </source>
</evidence>
<feature type="domain" description="RING-type" evidence="6">
    <location>
        <begin position="1277"/>
        <end position="1314"/>
    </location>
</feature>
<dbReference type="PROSITE" id="PS50089">
    <property type="entry name" value="ZF_RING_2"/>
    <property type="match status" value="1"/>
</dbReference>
<dbReference type="PANTHER" id="PTHR12616:SF8">
    <property type="entry name" value="VACUOLAR PROTEIN SORTING-ASSOCIATED PROTEIN 8 HOMOLOG"/>
    <property type="match status" value="1"/>
</dbReference>
<dbReference type="InterPro" id="IPR045111">
    <property type="entry name" value="Vps41/Vps8"/>
</dbReference>
<evidence type="ECO:0000313" key="8">
    <source>
        <dbReference type="Proteomes" id="UP000826195"/>
    </source>
</evidence>
<evidence type="ECO:0000256" key="2">
    <source>
        <dbReference type="ARBA" id="ARBA00022771"/>
    </source>
</evidence>
<name>A0AAV7IUH7_COTGL</name>
<evidence type="ECO:0000256" key="4">
    <source>
        <dbReference type="PROSITE-ProRule" id="PRU00175"/>
    </source>
</evidence>
<dbReference type="SUPFAM" id="SSF69322">
    <property type="entry name" value="Tricorn protease domain 2"/>
    <property type="match status" value="1"/>
</dbReference>
<dbReference type="GO" id="GO:0034058">
    <property type="term" value="P:endosomal vesicle fusion"/>
    <property type="evidence" value="ECO:0007669"/>
    <property type="project" value="TreeGrafter"/>
</dbReference>